<dbReference type="EMBL" id="LZPO01075860">
    <property type="protein sequence ID" value="OBS68861.1"/>
    <property type="molecule type" value="Genomic_DNA"/>
</dbReference>
<sequence>MGKRKKKMMMKKIMMMNNLGPDSQDLMASLMPLPGAGRKRLSSKGQHLIGTKGGEKTLPEILIYKVATTAHYWSQSMR</sequence>
<reference evidence="2 3" key="1">
    <citation type="submission" date="2016-06" db="EMBL/GenBank/DDBJ databases">
        <title>The Draft Genome Sequence and Annotation of the Desert Woodrat Neotoma lepida.</title>
        <authorList>
            <person name="Campbell M."/>
            <person name="Oakeson K.F."/>
            <person name="Yandell M."/>
            <person name="Halpert J.R."/>
            <person name="Dearing D."/>
        </authorList>
    </citation>
    <scope>NUCLEOTIDE SEQUENCE [LARGE SCALE GENOMIC DNA]</scope>
    <source>
        <strain evidence="2">417</strain>
        <tissue evidence="2">Liver</tissue>
    </source>
</reference>
<evidence type="ECO:0000313" key="3">
    <source>
        <dbReference type="Proteomes" id="UP000092124"/>
    </source>
</evidence>
<name>A0A1A6GRQ3_NEOLE</name>
<gene>
    <name evidence="2" type="ORF">A6R68_02599</name>
</gene>
<dbReference type="AlphaFoldDB" id="A0A1A6GRQ3"/>
<comment type="caution">
    <text evidence="2">The sequence shown here is derived from an EMBL/GenBank/DDBJ whole genome shotgun (WGS) entry which is preliminary data.</text>
</comment>
<evidence type="ECO:0000313" key="2">
    <source>
        <dbReference type="EMBL" id="OBS68861.1"/>
    </source>
</evidence>
<accession>A0A1A6GRQ3</accession>
<dbReference type="Proteomes" id="UP000092124">
    <property type="component" value="Unassembled WGS sequence"/>
</dbReference>
<proteinExistence type="predicted"/>
<feature type="region of interest" description="Disordered" evidence="1">
    <location>
        <begin position="33"/>
        <end position="52"/>
    </location>
</feature>
<evidence type="ECO:0000256" key="1">
    <source>
        <dbReference type="SAM" id="MobiDB-lite"/>
    </source>
</evidence>
<protein>
    <submittedName>
        <fullName evidence="2">Uncharacterized protein</fullName>
    </submittedName>
</protein>
<organism evidence="2 3">
    <name type="scientific">Neotoma lepida</name>
    <name type="common">Desert woodrat</name>
    <dbReference type="NCBI Taxonomy" id="56216"/>
    <lineage>
        <taxon>Eukaryota</taxon>
        <taxon>Metazoa</taxon>
        <taxon>Chordata</taxon>
        <taxon>Craniata</taxon>
        <taxon>Vertebrata</taxon>
        <taxon>Euteleostomi</taxon>
        <taxon>Mammalia</taxon>
        <taxon>Eutheria</taxon>
        <taxon>Euarchontoglires</taxon>
        <taxon>Glires</taxon>
        <taxon>Rodentia</taxon>
        <taxon>Myomorpha</taxon>
        <taxon>Muroidea</taxon>
        <taxon>Cricetidae</taxon>
        <taxon>Neotominae</taxon>
        <taxon>Neotoma</taxon>
    </lineage>
</organism>
<keyword evidence="3" id="KW-1185">Reference proteome</keyword>